<comment type="caution">
    <text evidence="1">The sequence shown here is derived from an EMBL/GenBank/DDBJ whole genome shotgun (WGS) entry which is preliminary data.</text>
</comment>
<sequence length="233" mass="25410">MALPDLAFITDPGSPWFVPRIRSALPKADDQWVTRNVERTLNDCLNNRLSLPSPSELVKESRLLKKVFGGEEPDIHIGLPGGAPAAIFSPALAALQQSFGNLGQVNISENEAFCVANYICRAVKFYASKGPREEAITELVDAANVGTTIVNCSKIISKDEYKSFHEFCNFLIIPIGATANPLEVSIAVCVASIYVTKLLTLDLSFGLHASDNVIIQLALVFKVLSRHRVDIEN</sequence>
<protein>
    <submittedName>
        <fullName evidence="1">Uncharacterized protein</fullName>
    </submittedName>
</protein>
<dbReference type="AlphaFoldDB" id="A0A9P5TQ13"/>
<dbReference type="EMBL" id="JADNYJ010000021">
    <property type="protein sequence ID" value="KAF8905837.1"/>
    <property type="molecule type" value="Genomic_DNA"/>
</dbReference>
<proteinExistence type="predicted"/>
<evidence type="ECO:0000313" key="1">
    <source>
        <dbReference type="EMBL" id="KAF8905837.1"/>
    </source>
</evidence>
<name>A0A9P5TQ13_GYMJU</name>
<dbReference type="OrthoDB" id="3250441at2759"/>
<evidence type="ECO:0000313" key="2">
    <source>
        <dbReference type="Proteomes" id="UP000724874"/>
    </source>
</evidence>
<keyword evidence="2" id="KW-1185">Reference proteome</keyword>
<organism evidence="1 2">
    <name type="scientific">Gymnopilus junonius</name>
    <name type="common">Spectacular rustgill mushroom</name>
    <name type="synonym">Gymnopilus spectabilis subsp. junonius</name>
    <dbReference type="NCBI Taxonomy" id="109634"/>
    <lineage>
        <taxon>Eukaryota</taxon>
        <taxon>Fungi</taxon>
        <taxon>Dikarya</taxon>
        <taxon>Basidiomycota</taxon>
        <taxon>Agaricomycotina</taxon>
        <taxon>Agaricomycetes</taxon>
        <taxon>Agaricomycetidae</taxon>
        <taxon>Agaricales</taxon>
        <taxon>Agaricineae</taxon>
        <taxon>Hymenogastraceae</taxon>
        <taxon>Gymnopilus</taxon>
    </lineage>
</organism>
<dbReference type="Proteomes" id="UP000724874">
    <property type="component" value="Unassembled WGS sequence"/>
</dbReference>
<reference evidence="1" key="1">
    <citation type="submission" date="2020-11" db="EMBL/GenBank/DDBJ databases">
        <authorList>
            <consortium name="DOE Joint Genome Institute"/>
            <person name="Ahrendt S."/>
            <person name="Riley R."/>
            <person name="Andreopoulos W."/>
            <person name="LaButti K."/>
            <person name="Pangilinan J."/>
            <person name="Ruiz-duenas F.J."/>
            <person name="Barrasa J.M."/>
            <person name="Sanchez-Garcia M."/>
            <person name="Camarero S."/>
            <person name="Miyauchi S."/>
            <person name="Serrano A."/>
            <person name="Linde D."/>
            <person name="Babiker R."/>
            <person name="Drula E."/>
            <person name="Ayuso-Fernandez I."/>
            <person name="Pacheco R."/>
            <person name="Padilla G."/>
            <person name="Ferreira P."/>
            <person name="Barriuso J."/>
            <person name="Kellner H."/>
            <person name="Castanera R."/>
            <person name="Alfaro M."/>
            <person name="Ramirez L."/>
            <person name="Pisabarro A.G."/>
            <person name="Kuo A."/>
            <person name="Tritt A."/>
            <person name="Lipzen A."/>
            <person name="He G."/>
            <person name="Yan M."/>
            <person name="Ng V."/>
            <person name="Cullen D."/>
            <person name="Martin F."/>
            <person name="Rosso M.-N."/>
            <person name="Henrissat B."/>
            <person name="Hibbett D."/>
            <person name="Martinez A.T."/>
            <person name="Grigoriev I.V."/>
        </authorList>
    </citation>
    <scope>NUCLEOTIDE SEQUENCE</scope>
    <source>
        <strain evidence="1">AH 44721</strain>
    </source>
</reference>
<accession>A0A9P5TQ13</accession>
<gene>
    <name evidence="1" type="ORF">CPB84DRAFT_1844818</name>
</gene>